<gene>
    <name evidence="1" type="ORF">SADFL11_2333</name>
</gene>
<evidence type="ECO:0000313" key="1">
    <source>
        <dbReference type="EMBL" id="EEE45045.1"/>
    </source>
</evidence>
<reference evidence="1 2" key="2">
    <citation type="submission" date="2013-04" db="EMBL/GenBank/DDBJ databases">
        <authorList>
            <person name="Fiebig A."/>
            <person name="Pradella S."/>
            <person name="Wagner-Doebler I."/>
        </authorList>
    </citation>
    <scope>NUCLEOTIDE SEQUENCE [LARGE SCALE GENOMIC DNA]</scope>
    <source>
        <strain evidence="2">DSM 17067 / NCIMB 14079 / DFL-11</strain>
    </source>
</reference>
<dbReference type="RefSeq" id="WP_008192680.1">
    <property type="nucleotide sequence ID" value="NZ_CM011002.1"/>
</dbReference>
<dbReference type="Proteomes" id="UP000004703">
    <property type="component" value="Chromosome"/>
</dbReference>
<dbReference type="AlphaFoldDB" id="A0A5E8H183"/>
<organism evidence="1 2">
    <name type="scientific">Roseibium alexandrii (strain DSM 17067 / NCIMB 14079 / DFL-11)</name>
    <name type="common">Labrenzia alexandrii</name>
    <dbReference type="NCBI Taxonomy" id="244592"/>
    <lineage>
        <taxon>Bacteria</taxon>
        <taxon>Pseudomonadati</taxon>
        <taxon>Pseudomonadota</taxon>
        <taxon>Alphaproteobacteria</taxon>
        <taxon>Hyphomicrobiales</taxon>
        <taxon>Stappiaceae</taxon>
        <taxon>Roseibium</taxon>
    </lineage>
</organism>
<dbReference type="EMBL" id="ACCU02000004">
    <property type="protein sequence ID" value="EEE45045.1"/>
    <property type="molecule type" value="Genomic_DNA"/>
</dbReference>
<proteinExistence type="predicted"/>
<comment type="caution">
    <text evidence="1">The sequence shown here is derived from an EMBL/GenBank/DDBJ whole genome shotgun (WGS) entry which is preliminary data.</text>
</comment>
<reference evidence="1 2" key="1">
    <citation type="submission" date="2008-01" db="EMBL/GenBank/DDBJ databases">
        <authorList>
            <person name="Wagner-Dobler I."/>
            <person name="Ferriera S."/>
            <person name="Johnson J."/>
            <person name="Kravitz S."/>
            <person name="Beeson K."/>
            <person name="Sutton G."/>
            <person name="Rogers Y.-H."/>
            <person name="Friedman R."/>
            <person name="Frazier M."/>
            <person name="Venter J.C."/>
        </authorList>
    </citation>
    <scope>NUCLEOTIDE SEQUENCE [LARGE SCALE GENOMIC DNA]</scope>
    <source>
        <strain evidence="2">DSM 17067 / NCIMB 14079 / DFL-11</strain>
    </source>
</reference>
<accession>A0A5E8H183</accession>
<protein>
    <submittedName>
        <fullName evidence="1">Uncharacterized protein (DUF2336)</fullName>
    </submittedName>
</protein>
<name>A0A5E8H183_ROSAD</name>
<dbReference type="Pfam" id="PF10098">
    <property type="entry name" value="DUF2336"/>
    <property type="match status" value="1"/>
</dbReference>
<dbReference type="InterPro" id="IPR019285">
    <property type="entry name" value="DUF2336"/>
</dbReference>
<evidence type="ECO:0000313" key="2">
    <source>
        <dbReference type="Proteomes" id="UP000004703"/>
    </source>
</evidence>
<sequence length="371" mass="40902">MSVTLLKLAEEGTDSARAALFGELCRLVTDDLDQRTTPELTIFAEVTLKLYSDATADDRVRLAQKLSNCPDIPDTLAKKIAEDDAPIASPLLASSPVFSQEDLLQFIQELSNAHLQAIAHRPDLSSEVSDALAQKGDTPIHRILAGNREIRLSRDAMVCLVRLAAEDSKVRDSLSHRSDLTPAICQQLLPMVNEDAKKRLTSIIQGALSQEQLDQIAKIKNLRRELGHALDNNDMSLLWPDAQRAGATPDELVTLLLQDQRFNHVVELMSLRGRIAQKAFKDAVFNGKLQTVMRTAARCGLQPQTFSLFVKARCTHLRIPAKKGSSWIGAYAAHLKELEASKESRCSDFQANRKGRKSEASATVSSRLAFA</sequence>